<feature type="transmembrane region" description="Helical" evidence="1">
    <location>
        <begin position="20"/>
        <end position="44"/>
    </location>
</feature>
<gene>
    <name evidence="2" type="ORF">YC6258_04607</name>
</gene>
<keyword evidence="1" id="KW-0812">Transmembrane</keyword>
<organism evidence="2 3">
    <name type="scientific">Gynuella sunshinyii YC6258</name>
    <dbReference type="NCBI Taxonomy" id="1445510"/>
    <lineage>
        <taxon>Bacteria</taxon>
        <taxon>Pseudomonadati</taxon>
        <taxon>Pseudomonadota</taxon>
        <taxon>Gammaproteobacteria</taxon>
        <taxon>Oceanospirillales</taxon>
        <taxon>Saccharospirillaceae</taxon>
        <taxon>Gynuella</taxon>
    </lineage>
</organism>
<dbReference type="AlphaFoldDB" id="A0A0C5W1T4"/>
<evidence type="ECO:0000313" key="3">
    <source>
        <dbReference type="Proteomes" id="UP000032266"/>
    </source>
</evidence>
<name>A0A0C5W1T4_9GAMM</name>
<dbReference type="HOGENOM" id="CLU_3200427_0_0_6"/>
<protein>
    <submittedName>
        <fullName evidence="2">Uncharacterized protein</fullName>
    </submittedName>
</protein>
<dbReference type="KEGG" id="gsn:YC6258_04607"/>
<reference evidence="2 3" key="1">
    <citation type="submission" date="2014-01" db="EMBL/GenBank/DDBJ databases">
        <title>Full genme sequencing of cellulolytic bacterium Gynuella sunshinyii YC6258T gen. nov., sp. nov.</title>
        <authorList>
            <person name="Khan H."/>
            <person name="Chung E.J."/>
            <person name="Chung Y.R."/>
        </authorList>
    </citation>
    <scope>NUCLEOTIDE SEQUENCE [LARGE SCALE GENOMIC DNA]</scope>
    <source>
        <strain evidence="2 3">YC6258</strain>
    </source>
</reference>
<keyword evidence="1" id="KW-0472">Membrane</keyword>
<sequence>MYLRILMQPFLPLAGMKKLYLLGGYFPLVWRVSFDLIVVIPQLYF</sequence>
<accession>A0A0C5W1T4</accession>
<evidence type="ECO:0000313" key="2">
    <source>
        <dbReference type="EMBL" id="AJQ96639.1"/>
    </source>
</evidence>
<dbReference type="EMBL" id="CP007142">
    <property type="protein sequence ID" value="AJQ96639.1"/>
    <property type="molecule type" value="Genomic_DNA"/>
</dbReference>
<keyword evidence="1" id="KW-1133">Transmembrane helix</keyword>
<keyword evidence="3" id="KW-1185">Reference proteome</keyword>
<dbReference type="Proteomes" id="UP000032266">
    <property type="component" value="Chromosome"/>
</dbReference>
<evidence type="ECO:0000256" key="1">
    <source>
        <dbReference type="SAM" id="Phobius"/>
    </source>
</evidence>
<proteinExistence type="predicted"/>